<organism evidence="2 3">
    <name type="scientific">Pandoraea norimbergensis</name>
    <dbReference type="NCBI Taxonomy" id="93219"/>
    <lineage>
        <taxon>Bacteria</taxon>
        <taxon>Pseudomonadati</taxon>
        <taxon>Pseudomonadota</taxon>
        <taxon>Betaproteobacteria</taxon>
        <taxon>Burkholderiales</taxon>
        <taxon>Burkholderiaceae</taxon>
        <taxon>Pandoraea</taxon>
    </lineage>
</organism>
<gene>
    <name evidence="2" type="ORF">AT302_23065</name>
</gene>
<reference evidence="3" key="1">
    <citation type="submission" date="2015-12" db="EMBL/GenBank/DDBJ databases">
        <title>Complete genome sequence of Pandoraea norimbergensis DSM 11628.</title>
        <authorList>
            <person name="Ee R."/>
            <person name="Lim Y.-L."/>
            <person name="Yong D."/>
            <person name="Yin W.-F."/>
            <person name="Chan K.-G."/>
        </authorList>
    </citation>
    <scope>NUCLEOTIDE SEQUENCE [LARGE SCALE GENOMIC DNA]</scope>
    <source>
        <strain evidence="3">DSM 11628</strain>
    </source>
</reference>
<keyword evidence="3" id="KW-1185">Reference proteome</keyword>
<evidence type="ECO:0000256" key="1">
    <source>
        <dbReference type="SAM" id="MobiDB-lite"/>
    </source>
</evidence>
<feature type="compositionally biased region" description="Low complexity" evidence="1">
    <location>
        <begin position="38"/>
        <end position="57"/>
    </location>
</feature>
<dbReference type="RefSeq" id="WP_058379097.1">
    <property type="nucleotide sequence ID" value="NZ_CP013480.3"/>
</dbReference>
<evidence type="ECO:0000313" key="2">
    <source>
        <dbReference type="EMBL" id="ALS62234.1"/>
    </source>
</evidence>
<sequence>MTLKKFDLAKQQGLKINAGVRRGPPSGNGVGAQGKRNPAGSKLLGSLLGKAPAPADADAGKNDAGGETGTAAPAKGTSKS</sequence>
<name>A0ABN4JMB9_9BURK</name>
<proteinExistence type="predicted"/>
<feature type="region of interest" description="Disordered" evidence="1">
    <location>
        <begin position="15"/>
        <end position="80"/>
    </location>
</feature>
<protein>
    <submittedName>
        <fullName evidence="2">Uncharacterized protein</fullName>
    </submittedName>
</protein>
<dbReference type="Proteomes" id="UP000060277">
    <property type="component" value="Chromosome"/>
</dbReference>
<accession>A0ABN4JMB9</accession>
<evidence type="ECO:0000313" key="3">
    <source>
        <dbReference type="Proteomes" id="UP000060277"/>
    </source>
</evidence>
<dbReference type="EMBL" id="CP013480">
    <property type="protein sequence ID" value="ALS62234.1"/>
    <property type="molecule type" value="Genomic_DNA"/>
</dbReference>